<protein>
    <submittedName>
        <fullName evidence="2">Uncharacterized protein</fullName>
    </submittedName>
</protein>
<sequence>MNLITALALTVSVSPSLAGLGSAMALRDEVARLFLDVLTNGSLVEAHQIVAASNDSQLQWLCTNFDALDAHWKASFGLSHLSSDIKAVICNPSTSVDAITAVSIPLTHMFRSEISAAGQIGTAYLTNMCTLMYPRVIKSFGLDIEEFFNSICPDVGDTDKITFRTDLDSSEYVLGDKAATDIMKYRSQVFARWIILSVTDISHLHYLCNNFGLFELRIGMQGLNSSFVRIDICNTTHMPNPNAAKVYLMEAMSSLFEAMLINAAPPHSRYMSSLCEDLDEASMNSLGFDGHGIRSAACSLSSVIPPRSAGFKRHGGPNPCLSCEFQYNSCRSGGGSQDGCDAHICGNNNVSFTLFLSLSQLSRTEVTGSAVS</sequence>
<feature type="chain" id="PRO_5034201460" evidence="1">
    <location>
        <begin position="19"/>
        <end position="372"/>
    </location>
</feature>
<keyword evidence="3" id="KW-1185">Reference proteome</keyword>
<evidence type="ECO:0000256" key="1">
    <source>
        <dbReference type="SAM" id="SignalP"/>
    </source>
</evidence>
<dbReference type="OrthoDB" id="10474575at2759"/>
<feature type="signal peptide" evidence="1">
    <location>
        <begin position="1"/>
        <end position="18"/>
    </location>
</feature>
<accession>A0A8E2FAF1</accession>
<name>A0A8E2FAF1_9PEZI</name>
<dbReference type="EMBL" id="KV748728">
    <property type="protein sequence ID" value="OCL13389.1"/>
    <property type="molecule type" value="Genomic_DNA"/>
</dbReference>
<organism evidence="2 3">
    <name type="scientific">Glonium stellatum</name>
    <dbReference type="NCBI Taxonomy" id="574774"/>
    <lineage>
        <taxon>Eukaryota</taxon>
        <taxon>Fungi</taxon>
        <taxon>Dikarya</taxon>
        <taxon>Ascomycota</taxon>
        <taxon>Pezizomycotina</taxon>
        <taxon>Dothideomycetes</taxon>
        <taxon>Pleosporomycetidae</taxon>
        <taxon>Gloniales</taxon>
        <taxon>Gloniaceae</taxon>
        <taxon>Glonium</taxon>
    </lineage>
</organism>
<evidence type="ECO:0000313" key="3">
    <source>
        <dbReference type="Proteomes" id="UP000250140"/>
    </source>
</evidence>
<gene>
    <name evidence="2" type="ORF">AOQ84DRAFT_372229</name>
</gene>
<reference evidence="2 3" key="1">
    <citation type="journal article" date="2016" name="Nat. Commun.">
        <title>Ectomycorrhizal ecology is imprinted in the genome of the dominant symbiotic fungus Cenococcum geophilum.</title>
        <authorList>
            <consortium name="DOE Joint Genome Institute"/>
            <person name="Peter M."/>
            <person name="Kohler A."/>
            <person name="Ohm R.A."/>
            <person name="Kuo A."/>
            <person name="Krutzmann J."/>
            <person name="Morin E."/>
            <person name="Arend M."/>
            <person name="Barry K.W."/>
            <person name="Binder M."/>
            <person name="Choi C."/>
            <person name="Clum A."/>
            <person name="Copeland A."/>
            <person name="Grisel N."/>
            <person name="Haridas S."/>
            <person name="Kipfer T."/>
            <person name="LaButti K."/>
            <person name="Lindquist E."/>
            <person name="Lipzen A."/>
            <person name="Maire R."/>
            <person name="Meier B."/>
            <person name="Mihaltcheva S."/>
            <person name="Molinier V."/>
            <person name="Murat C."/>
            <person name="Poggeler S."/>
            <person name="Quandt C.A."/>
            <person name="Sperisen C."/>
            <person name="Tritt A."/>
            <person name="Tisserant E."/>
            <person name="Crous P.W."/>
            <person name="Henrissat B."/>
            <person name="Nehls U."/>
            <person name="Egli S."/>
            <person name="Spatafora J.W."/>
            <person name="Grigoriev I.V."/>
            <person name="Martin F.M."/>
        </authorList>
    </citation>
    <scope>NUCLEOTIDE SEQUENCE [LARGE SCALE GENOMIC DNA]</scope>
    <source>
        <strain evidence="2 3">CBS 207.34</strain>
    </source>
</reference>
<evidence type="ECO:0000313" key="2">
    <source>
        <dbReference type="EMBL" id="OCL13389.1"/>
    </source>
</evidence>
<proteinExistence type="predicted"/>
<dbReference type="Proteomes" id="UP000250140">
    <property type="component" value="Unassembled WGS sequence"/>
</dbReference>
<dbReference type="AlphaFoldDB" id="A0A8E2FAF1"/>
<keyword evidence="1" id="KW-0732">Signal</keyword>